<proteinExistence type="predicted"/>
<keyword evidence="1" id="KW-0812">Transmembrane</keyword>
<dbReference type="EMBL" id="JAZAVK010000049">
    <property type="protein sequence ID" value="KAK7427756.1"/>
    <property type="molecule type" value="Genomic_DNA"/>
</dbReference>
<keyword evidence="2" id="KW-0732">Signal</keyword>
<keyword evidence="1" id="KW-1133">Transmembrane helix</keyword>
<sequence>MRLSGLGKNILALVFCWALLYPFQPSADGAELGFKTTANSTREDLRLCATYTEAISLFFMNVVHSPRVLFILTVVLSCLLGVISRTLVLRWTWDGLYSRDEASEYFRHEESQCRPRWRNELYGESGSGSSMFHHRRMLWYLAFLGFVVLVCVCVLWGDAGSAGEHVKYPSGPDADKSGYKRDDSWLFKASLGLYPLHSVPCLHIVFEVQLYFQAADIQKRVFRVTPNTDYQDAGTKNGWKEMWRKARQVFRSMETIDHVLGIDVPCEDKGPPQSQPSPAKTLRVYRRAILGRKHIFAESSFGLVQYFINNPVPNKHANMWKPVFYRSDNPKYTPETKAIARARRRALWDSFRIELGDGIDQVLQNDRRVRERKWHHTKQKFRRWFWMKPTPPKKRLEQVQEVKGFVMPLKMRKLVNSDNEVVATFEKDRWASVKKAEKTTDSANKKKSYLGTLSIYPSAYSDSTVSCIDHTKNNPPQDQCDNIRKRKNANATKDPNLDRAHSGDLTEEAIVVTYWVVIEAEHRLHYKVFDVLQAIGEIVGG</sequence>
<feature type="signal peptide" evidence="2">
    <location>
        <begin position="1"/>
        <end position="29"/>
    </location>
</feature>
<name>A0ABR1I4I1_9HYPO</name>
<protein>
    <submittedName>
        <fullName evidence="3">Uncharacterized protein</fullName>
    </submittedName>
</protein>
<comment type="caution">
    <text evidence="3">The sequence shown here is derived from an EMBL/GenBank/DDBJ whole genome shotgun (WGS) entry which is preliminary data.</text>
</comment>
<feature type="transmembrane region" description="Helical" evidence="1">
    <location>
        <begin position="68"/>
        <end position="89"/>
    </location>
</feature>
<feature type="transmembrane region" description="Helical" evidence="1">
    <location>
        <begin position="137"/>
        <end position="157"/>
    </location>
</feature>
<gene>
    <name evidence="3" type="ORF">QQZ08_005694</name>
</gene>
<keyword evidence="4" id="KW-1185">Reference proteome</keyword>
<evidence type="ECO:0000256" key="1">
    <source>
        <dbReference type="SAM" id="Phobius"/>
    </source>
</evidence>
<dbReference type="Proteomes" id="UP001498421">
    <property type="component" value="Unassembled WGS sequence"/>
</dbReference>
<accession>A0ABR1I4I1</accession>
<evidence type="ECO:0000313" key="4">
    <source>
        <dbReference type="Proteomes" id="UP001498421"/>
    </source>
</evidence>
<evidence type="ECO:0000256" key="2">
    <source>
        <dbReference type="SAM" id="SignalP"/>
    </source>
</evidence>
<organism evidence="3 4">
    <name type="scientific">Neonectria magnoliae</name>
    <dbReference type="NCBI Taxonomy" id="2732573"/>
    <lineage>
        <taxon>Eukaryota</taxon>
        <taxon>Fungi</taxon>
        <taxon>Dikarya</taxon>
        <taxon>Ascomycota</taxon>
        <taxon>Pezizomycotina</taxon>
        <taxon>Sordariomycetes</taxon>
        <taxon>Hypocreomycetidae</taxon>
        <taxon>Hypocreales</taxon>
        <taxon>Nectriaceae</taxon>
        <taxon>Neonectria</taxon>
    </lineage>
</organism>
<feature type="chain" id="PRO_5046498235" evidence="2">
    <location>
        <begin position="30"/>
        <end position="541"/>
    </location>
</feature>
<keyword evidence="1" id="KW-0472">Membrane</keyword>
<evidence type="ECO:0000313" key="3">
    <source>
        <dbReference type="EMBL" id="KAK7427756.1"/>
    </source>
</evidence>
<reference evidence="3 4" key="1">
    <citation type="journal article" date="2025" name="Microbiol. Resour. Announc.">
        <title>Draft genome sequences for Neonectria magnoliae and Neonectria punicea, canker pathogens of Liriodendron tulipifera and Acer saccharum in West Virginia.</title>
        <authorList>
            <person name="Petronek H.M."/>
            <person name="Kasson M.T."/>
            <person name="Metheny A.M."/>
            <person name="Stauder C.M."/>
            <person name="Lovett B."/>
            <person name="Lynch S.C."/>
            <person name="Garnas J.R."/>
            <person name="Kasson L.R."/>
            <person name="Stajich J.E."/>
        </authorList>
    </citation>
    <scope>NUCLEOTIDE SEQUENCE [LARGE SCALE GENOMIC DNA]</scope>
    <source>
        <strain evidence="3 4">NRRL 64651</strain>
    </source>
</reference>